<comment type="caution">
    <text evidence="4">The sequence shown here is derived from an EMBL/GenBank/DDBJ whole genome shotgun (WGS) entry which is preliminary data.</text>
</comment>
<dbReference type="Gene3D" id="3.90.76.10">
    <property type="entry name" value="Dipeptide-binding Protein, Domain 1"/>
    <property type="match status" value="1"/>
</dbReference>
<dbReference type="AlphaFoldDB" id="A0A537K406"/>
<dbReference type="GO" id="GO:1904680">
    <property type="term" value="F:peptide transmembrane transporter activity"/>
    <property type="evidence" value="ECO:0007669"/>
    <property type="project" value="TreeGrafter"/>
</dbReference>
<dbReference type="GO" id="GO:0042597">
    <property type="term" value="C:periplasmic space"/>
    <property type="evidence" value="ECO:0007669"/>
    <property type="project" value="UniProtKB-ARBA"/>
</dbReference>
<dbReference type="GO" id="GO:0015833">
    <property type="term" value="P:peptide transport"/>
    <property type="evidence" value="ECO:0007669"/>
    <property type="project" value="TreeGrafter"/>
</dbReference>
<dbReference type="Pfam" id="PF00496">
    <property type="entry name" value="SBP_bac_5"/>
    <property type="match status" value="1"/>
</dbReference>
<dbReference type="PIRSF" id="PIRSF002741">
    <property type="entry name" value="MppA"/>
    <property type="match status" value="1"/>
</dbReference>
<organism evidence="4 5">
    <name type="scientific">Candidatus Segetimicrobium genomatis</name>
    <dbReference type="NCBI Taxonomy" id="2569760"/>
    <lineage>
        <taxon>Bacteria</taxon>
        <taxon>Bacillati</taxon>
        <taxon>Candidatus Sysuimicrobiota</taxon>
        <taxon>Candidatus Sysuimicrobiia</taxon>
        <taxon>Candidatus Sysuimicrobiales</taxon>
        <taxon>Candidatus Segetimicrobiaceae</taxon>
        <taxon>Candidatus Segetimicrobium</taxon>
    </lineage>
</organism>
<dbReference type="PANTHER" id="PTHR30290:SF38">
    <property type="entry name" value="D,D-DIPEPTIDE-BINDING PERIPLASMIC PROTEIN DDPA-RELATED"/>
    <property type="match status" value="1"/>
</dbReference>
<dbReference type="InterPro" id="IPR039424">
    <property type="entry name" value="SBP_5"/>
</dbReference>
<dbReference type="GO" id="GO:0043190">
    <property type="term" value="C:ATP-binding cassette (ABC) transporter complex"/>
    <property type="evidence" value="ECO:0007669"/>
    <property type="project" value="InterPro"/>
</dbReference>
<dbReference type="EMBL" id="VBAK01000114">
    <property type="protein sequence ID" value="TMI90232.1"/>
    <property type="molecule type" value="Genomic_DNA"/>
</dbReference>
<evidence type="ECO:0000313" key="4">
    <source>
        <dbReference type="EMBL" id="TMI90232.1"/>
    </source>
</evidence>
<evidence type="ECO:0000259" key="3">
    <source>
        <dbReference type="Pfam" id="PF00496"/>
    </source>
</evidence>
<accession>A0A537K406</accession>
<sequence>MRVFGMNLGIRVLLIAAAVGLAGAGMARGAGPAAGGVIHVATNAEPGTLDWTASTATATRLVAWHVYETLFALDRNYDVKPLLAEGYSVSADGLHYTIRLRRGVAFHTGQPMTADDVVASLERWGELSGGGRETFTFIKHVTKVDPATIEITLNRVFAPLIDNLGDPKQAAIIMPQSLARAAGAQPARDYIGTGPYAFQKWEQGRQIVLARNPHYAARAEDWGGLTGRKVAYADEIDFLPVRDDQVRFAGVSTGEYDLALELAPDLYPQIKGNPHLTADIVKVFTWRGVVFNKARPPFNDARMRRAVLYAIKPGDLMAAVGPKEFWSLDPALFFPQQDALYTTVGKDVYNHQNLEKARALMKEAGYAGRTIALLATKDYAWNYNLSQVLVPQLQAAGFAVDEQVYDWPTLLSRRTKKDLWDIFLTGFSPSFDPTAVIFFARTWPGFYESAAMDDLLSRWGQTSPRDAAGRKALIEQIQATFYTDVPVAKIGNEYGLEVYNDHLRGYTSYFDVRFWNVWVTR</sequence>
<feature type="signal peptide" evidence="2">
    <location>
        <begin position="1"/>
        <end position="29"/>
    </location>
</feature>
<proteinExistence type="predicted"/>
<dbReference type="PANTHER" id="PTHR30290">
    <property type="entry name" value="PERIPLASMIC BINDING COMPONENT OF ABC TRANSPORTER"/>
    <property type="match status" value="1"/>
</dbReference>
<evidence type="ECO:0000256" key="1">
    <source>
        <dbReference type="ARBA" id="ARBA00022729"/>
    </source>
</evidence>
<dbReference type="InterPro" id="IPR000914">
    <property type="entry name" value="SBP_5_dom"/>
</dbReference>
<dbReference type="Gene3D" id="3.10.105.10">
    <property type="entry name" value="Dipeptide-binding Protein, Domain 3"/>
    <property type="match status" value="1"/>
</dbReference>
<dbReference type="Gene3D" id="3.40.190.10">
    <property type="entry name" value="Periplasmic binding protein-like II"/>
    <property type="match status" value="1"/>
</dbReference>
<name>A0A537K406_9BACT</name>
<feature type="domain" description="Solute-binding protein family 5" evidence="3">
    <location>
        <begin position="79"/>
        <end position="434"/>
    </location>
</feature>
<protein>
    <submittedName>
        <fullName evidence="4">ABC transporter substrate-binding protein</fullName>
    </submittedName>
</protein>
<dbReference type="CDD" id="cd08502">
    <property type="entry name" value="PBP2_NikA_DppA_OppA_like_16"/>
    <property type="match status" value="1"/>
</dbReference>
<dbReference type="InterPro" id="IPR030678">
    <property type="entry name" value="Peptide/Ni-bd"/>
</dbReference>
<evidence type="ECO:0000313" key="5">
    <source>
        <dbReference type="Proteomes" id="UP000318509"/>
    </source>
</evidence>
<evidence type="ECO:0000256" key="2">
    <source>
        <dbReference type="SAM" id="SignalP"/>
    </source>
</evidence>
<reference evidence="4 5" key="1">
    <citation type="journal article" date="2019" name="Nat. Microbiol.">
        <title>Mediterranean grassland soil C-N compound turnover is dependent on rainfall and depth, and is mediated by genomically divergent microorganisms.</title>
        <authorList>
            <person name="Diamond S."/>
            <person name="Andeer P.F."/>
            <person name="Li Z."/>
            <person name="Crits-Christoph A."/>
            <person name="Burstein D."/>
            <person name="Anantharaman K."/>
            <person name="Lane K.R."/>
            <person name="Thomas B.C."/>
            <person name="Pan C."/>
            <person name="Northen T.R."/>
            <person name="Banfield J.F."/>
        </authorList>
    </citation>
    <scope>NUCLEOTIDE SEQUENCE [LARGE SCALE GENOMIC DNA]</scope>
    <source>
        <strain evidence="4">NP_3</strain>
    </source>
</reference>
<dbReference type="SUPFAM" id="SSF53850">
    <property type="entry name" value="Periplasmic binding protein-like II"/>
    <property type="match status" value="1"/>
</dbReference>
<gene>
    <name evidence="4" type="ORF">E6H00_07335</name>
</gene>
<keyword evidence="1 2" id="KW-0732">Signal</keyword>
<feature type="chain" id="PRO_5022243618" evidence="2">
    <location>
        <begin position="30"/>
        <end position="521"/>
    </location>
</feature>
<dbReference type="Proteomes" id="UP000318509">
    <property type="component" value="Unassembled WGS sequence"/>
</dbReference>